<name>A0A6L5YWB3_9RHOB</name>
<gene>
    <name evidence="2" type="ORF">GE300_02705</name>
</gene>
<keyword evidence="1" id="KW-0732">Signal</keyword>
<dbReference type="PROSITE" id="PS51257">
    <property type="entry name" value="PROKAR_LIPOPROTEIN"/>
    <property type="match status" value="1"/>
</dbReference>
<dbReference type="EMBL" id="WIND01000001">
    <property type="protein sequence ID" value="MSU88528.1"/>
    <property type="molecule type" value="Genomic_DNA"/>
</dbReference>
<evidence type="ECO:0000313" key="3">
    <source>
        <dbReference type="Proteomes" id="UP000474957"/>
    </source>
</evidence>
<organism evidence="2 3">
    <name type="scientific">Halovulum marinum</name>
    <dbReference type="NCBI Taxonomy" id="2662447"/>
    <lineage>
        <taxon>Bacteria</taxon>
        <taxon>Pseudomonadati</taxon>
        <taxon>Pseudomonadota</taxon>
        <taxon>Alphaproteobacteria</taxon>
        <taxon>Rhodobacterales</taxon>
        <taxon>Paracoccaceae</taxon>
        <taxon>Halovulum</taxon>
    </lineage>
</organism>
<dbReference type="AlphaFoldDB" id="A0A6L5YWB3"/>
<reference evidence="2 3" key="1">
    <citation type="submission" date="2019-10" db="EMBL/GenBank/DDBJ databases">
        <title>Cognatihalovulum marinum gen. nov. sp. nov., a new member of the family Rhodobacteraceae isolated from deep seawater of the Northwest Indian Ocean.</title>
        <authorList>
            <person name="Ruan C."/>
            <person name="Wang J."/>
            <person name="Zheng X."/>
            <person name="Song L."/>
            <person name="Zhu Y."/>
            <person name="Huang Y."/>
            <person name="Lu Z."/>
            <person name="Du W."/>
            <person name="Huang L."/>
            <person name="Dai X."/>
        </authorList>
    </citation>
    <scope>NUCLEOTIDE SEQUENCE [LARGE SCALE GENOMIC DNA]</scope>
    <source>
        <strain evidence="2 3">2CG4</strain>
    </source>
</reference>
<evidence type="ECO:0000256" key="1">
    <source>
        <dbReference type="SAM" id="SignalP"/>
    </source>
</evidence>
<proteinExistence type="predicted"/>
<comment type="caution">
    <text evidence="2">The sequence shown here is derived from an EMBL/GenBank/DDBJ whole genome shotgun (WGS) entry which is preliminary data.</text>
</comment>
<protein>
    <recommendedName>
        <fullName evidence="4">Lipoprotein</fullName>
    </recommendedName>
</protein>
<accession>A0A6L5YWB3</accession>
<dbReference type="RefSeq" id="WP_154444572.1">
    <property type="nucleotide sequence ID" value="NZ_WIND01000001.1"/>
</dbReference>
<feature type="signal peptide" evidence="1">
    <location>
        <begin position="1"/>
        <end position="20"/>
    </location>
</feature>
<keyword evidence="3" id="KW-1185">Reference proteome</keyword>
<dbReference type="Proteomes" id="UP000474957">
    <property type="component" value="Unassembled WGS sequence"/>
</dbReference>
<evidence type="ECO:0008006" key="4">
    <source>
        <dbReference type="Google" id="ProtNLM"/>
    </source>
</evidence>
<feature type="chain" id="PRO_5026846532" description="Lipoprotein" evidence="1">
    <location>
        <begin position="21"/>
        <end position="82"/>
    </location>
</feature>
<evidence type="ECO:0000313" key="2">
    <source>
        <dbReference type="EMBL" id="MSU88528.1"/>
    </source>
</evidence>
<sequence length="82" mass="9043">MKTLQTAALCLLLTGCAAQVGGGMTQLEGAAGIPREYAGQLDAHELALILRLRNRSDLNRQERERRIDQVLRGQSPRLRVGF</sequence>